<keyword evidence="2" id="KW-1185">Reference proteome</keyword>
<dbReference type="Gene3D" id="2.130.10.10">
    <property type="entry name" value="YVTN repeat-like/Quinoprotein amine dehydrogenase"/>
    <property type="match status" value="1"/>
</dbReference>
<name>B5RQE4_BORRA</name>
<dbReference type="InterPro" id="IPR015943">
    <property type="entry name" value="WD40/YVTN_repeat-like_dom_sf"/>
</dbReference>
<organism evidence="1 2">
    <name type="scientific">Borrelia recurrentis (strain A1)</name>
    <dbReference type="NCBI Taxonomy" id="412418"/>
    <lineage>
        <taxon>Bacteria</taxon>
        <taxon>Pseudomonadati</taxon>
        <taxon>Spirochaetota</taxon>
        <taxon>Spirochaetia</taxon>
        <taxon>Spirochaetales</taxon>
        <taxon>Borreliaceae</taxon>
        <taxon>Borrelia</taxon>
    </lineage>
</organism>
<dbReference type="RefSeq" id="WP_012539181.1">
    <property type="nucleotide sequence ID" value="NC_011244.1"/>
</dbReference>
<dbReference type="EMBL" id="CP000993">
    <property type="protein sequence ID" value="ACH95028.1"/>
    <property type="molecule type" value="Genomic_DNA"/>
</dbReference>
<dbReference type="InterPro" id="IPR011047">
    <property type="entry name" value="Quinoprotein_ADH-like_sf"/>
</dbReference>
<dbReference type="Proteomes" id="UP000000612">
    <property type="component" value="Chromosome"/>
</dbReference>
<gene>
    <name evidence="1" type="ordered locus">BRE_817</name>
</gene>
<reference evidence="1 2" key="1">
    <citation type="journal article" date="2008" name="PLoS Genet.">
        <title>The genome of Borrelia recurrentis, the agent of deadly louse-borne relapsing fever, is a degraded subset of tick-borne Borrelia duttonii.</title>
        <authorList>
            <person name="Lescot M."/>
            <person name="Audic S."/>
            <person name="Robert C."/>
            <person name="Nguyen T.T."/>
            <person name="Blanc G."/>
            <person name="Cutler S.J."/>
            <person name="Wincker P."/>
            <person name="Couloux A."/>
            <person name="Claverie J.-M."/>
            <person name="Raoult D."/>
            <person name="Drancourt M."/>
        </authorList>
    </citation>
    <scope>NUCLEOTIDE SEQUENCE [LARGE SCALE GENOMIC DNA]</scope>
    <source>
        <strain evidence="1 2">A1</strain>
    </source>
</reference>
<dbReference type="SUPFAM" id="SSF50998">
    <property type="entry name" value="Quinoprotein alcohol dehydrogenase-like"/>
    <property type="match status" value="1"/>
</dbReference>
<protein>
    <submittedName>
        <fullName evidence="1">Uncharacterized conserved protein</fullName>
    </submittedName>
</protein>
<evidence type="ECO:0000313" key="1">
    <source>
        <dbReference type="EMBL" id="ACH95028.1"/>
    </source>
</evidence>
<dbReference type="AlphaFoldDB" id="B5RQE4"/>
<dbReference type="HOGENOM" id="CLU_550605_0_0_12"/>
<sequence length="503" mass="58191">MVFINHINIIFLSLFLFVSCLTNENIKIPLEKGGVEISFDLMVENKDSNIDDLKIEERDYLLGLRDNESFFLSNAFLQEENSYFKSARESYAKQDFGAASYYLNKIVTDEKNYPKELVAKANLFFGYLNYSMGIYDLSEYNFDNFLKNYKYSHASLRVAELKYFVKDRLGAISALKEVDQTSLNSDYDLGIYNFLNNKFGINYLNLETLGFLDNSIFDMFVFENNVFVANIFGGLLRYDIKNNEYKVYIKDKKSIFLNGLKGFTEHRGSIYIGGNNVLYYIDDLEGSVKQVEKPLQINLGSIQVLLGAKDGIFVGTLDSGLWFYSDRGEWTYIKLNSNRISSLYLDEEKNLLFVGTMNKSIYSVDLTDFNNVKHLNFFSKLESEKNINFIKKYNNYYYIGTYGGGLFRLNLDNHTYIRYDINNDSSIGYFLDMEIRDNKLLFATFEHGLLIYDTMSDSWDYLGPGDGLISLNLIKILNFDDYVILGTLNNGLVFINESIKKQL</sequence>
<evidence type="ECO:0000313" key="2">
    <source>
        <dbReference type="Proteomes" id="UP000000612"/>
    </source>
</evidence>
<proteinExistence type="predicted"/>
<dbReference type="KEGG" id="bre:BRE_817"/>
<accession>B5RQE4</accession>